<dbReference type="Proteomes" id="UP001050691">
    <property type="component" value="Unassembled WGS sequence"/>
</dbReference>
<organism evidence="2 3">
    <name type="scientific">Clathrus columnatus</name>
    <dbReference type="NCBI Taxonomy" id="1419009"/>
    <lineage>
        <taxon>Eukaryota</taxon>
        <taxon>Fungi</taxon>
        <taxon>Dikarya</taxon>
        <taxon>Basidiomycota</taxon>
        <taxon>Agaricomycotina</taxon>
        <taxon>Agaricomycetes</taxon>
        <taxon>Phallomycetidae</taxon>
        <taxon>Phallales</taxon>
        <taxon>Clathraceae</taxon>
        <taxon>Clathrus</taxon>
    </lineage>
</organism>
<keyword evidence="3" id="KW-1185">Reference proteome</keyword>
<dbReference type="InterPro" id="IPR003114">
    <property type="entry name" value="Phox_assoc"/>
</dbReference>
<dbReference type="PANTHER" id="PTHR22775">
    <property type="entry name" value="SORTING NEXIN"/>
    <property type="match status" value="1"/>
</dbReference>
<accession>A0AAV5ABX4</accession>
<evidence type="ECO:0000259" key="1">
    <source>
        <dbReference type="PROSITE" id="PS51207"/>
    </source>
</evidence>
<evidence type="ECO:0000313" key="3">
    <source>
        <dbReference type="Proteomes" id="UP001050691"/>
    </source>
</evidence>
<dbReference type="GO" id="GO:0035091">
    <property type="term" value="F:phosphatidylinositol binding"/>
    <property type="evidence" value="ECO:0007669"/>
    <property type="project" value="TreeGrafter"/>
</dbReference>
<dbReference type="SMART" id="SM00313">
    <property type="entry name" value="PXA"/>
    <property type="match status" value="1"/>
</dbReference>
<dbReference type="EMBL" id="BPWL01000004">
    <property type="protein sequence ID" value="GJJ09430.1"/>
    <property type="molecule type" value="Genomic_DNA"/>
</dbReference>
<dbReference type="PANTHER" id="PTHR22775:SF3">
    <property type="entry name" value="SORTING NEXIN-13"/>
    <property type="match status" value="1"/>
</dbReference>
<dbReference type="PROSITE" id="PS51207">
    <property type="entry name" value="PXA"/>
    <property type="match status" value="1"/>
</dbReference>
<gene>
    <name evidence="2" type="ORF">Clacol_003652</name>
</gene>
<dbReference type="Pfam" id="PF02194">
    <property type="entry name" value="PXA"/>
    <property type="match status" value="1"/>
</dbReference>
<feature type="domain" description="PXA" evidence="1">
    <location>
        <begin position="62"/>
        <end position="238"/>
    </location>
</feature>
<comment type="caution">
    <text evidence="2">The sequence shown here is derived from an EMBL/GenBank/DDBJ whole genome shotgun (WGS) entry which is preliminary data.</text>
</comment>
<proteinExistence type="predicted"/>
<dbReference type="AlphaFoldDB" id="A0AAV5ABX4"/>
<name>A0AAV5ABX4_9AGAM</name>
<reference evidence="2" key="1">
    <citation type="submission" date="2021-10" db="EMBL/GenBank/DDBJ databases">
        <title>De novo Genome Assembly of Clathrus columnatus (Basidiomycota, Fungi) Using Illumina and Nanopore Sequence Data.</title>
        <authorList>
            <person name="Ogiso-Tanaka E."/>
            <person name="Itagaki H."/>
            <person name="Hosoya T."/>
            <person name="Hosaka K."/>
        </authorList>
    </citation>
    <scope>NUCLEOTIDE SEQUENCE</scope>
    <source>
        <strain evidence="2">MO-923</strain>
    </source>
</reference>
<evidence type="ECO:0000313" key="2">
    <source>
        <dbReference type="EMBL" id="GJJ09430.1"/>
    </source>
</evidence>
<protein>
    <recommendedName>
        <fullName evidence="1">PXA domain-containing protein</fullName>
    </recommendedName>
</protein>
<sequence>MSSLSTYRHVTTASHRSVIVPSSIHTAVTINSSKIPISLAKRLLFPQFPAGAELPSLLVNEDSQLNAQLYDFLALALRGFIMPWWGKLSKYDKEFLPEITRIIAVFLRSIEARLALVDLPTLLLKEIPALITQHYSDYRNVHYKLGSSYATGGTSTLPQLFHQLQPHMAVSADGQWNETYMRQIVEHVMKMTLPPQDWEAEAERTIVREIIVKNILGSVFNKLAQPWFVYKLLIELAIPFFLLNYILTSSRLTKIIIQSKAVLFPNGYPGPPPVEPSPEEQVLIKEQLELKLFNFFPAPLSALVLGPDEETRQQTIHDIIEPLSSRECNVHLLIFLLDAIIVGVFPELGVVPVTTTTTSSNYTEMNDEDPL</sequence>